<feature type="transmembrane region" description="Helical" evidence="6">
    <location>
        <begin position="79"/>
        <end position="98"/>
    </location>
</feature>
<dbReference type="GO" id="GO:0016020">
    <property type="term" value="C:membrane"/>
    <property type="evidence" value="ECO:0007669"/>
    <property type="project" value="UniProtKB-SubCell"/>
</dbReference>
<evidence type="ECO:0000256" key="6">
    <source>
        <dbReference type="SAM" id="Phobius"/>
    </source>
</evidence>
<evidence type="ECO:0000256" key="5">
    <source>
        <dbReference type="ARBA" id="ARBA00044504"/>
    </source>
</evidence>
<evidence type="ECO:0000256" key="4">
    <source>
        <dbReference type="ARBA" id="ARBA00023136"/>
    </source>
</evidence>
<name>A0ABD2YAF2_9GENT</name>
<dbReference type="AlphaFoldDB" id="A0ABD2YAF2"/>
<keyword evidence="3 6" id="KW-1133">Transmembrane helix</keyword>
<dbReference type="EMBL" id="JBJUIK010000014">
    <property type="protein sequence ID" value="KAL3504448.1"/>
    <property type="molecule type" value="Genomic_DNA"/>
</dbReference>
<keyword evidence="8" id="KW-1185">Reference proteome</keyword>
<comment type="similarity">
    <text evidence="5">Belongs to the major facilitator superfamily. Phosphate:H(+) symporter (TC 2.A.1.9) family.</text>
</comment>
<dbReference type="InterPro" id="IPR036259">
    <property type="entry name" value="MFS_trans_sf"/>
</dbReference>
<feature type="transmembrane region" description="Helical" evidence="6">
    <location>
        <begin position="52"/>
        <end position="73"/>
    </location>
</feature>
<comment type="caution">
    <text evidence="7">The sequence shown here is derived from an EMBL/GenBank/DDBJ whole genome shotgun (WGS) entry which is preliminary data.</text>
</comment>
<accession>A0ABD2YAF2</accession>
<gene>
    <name evidence="7" type="ORF">ACH5RR_034289</name>
</gene>
<proteinExistence type="inferred from homology"/>
<dbReference type="Pfam" id="PF00083">
    <property type="entry name" value="Sugar_tr"/>
    <property type="match status" value="1"/>
</dbReference>
<comment type="subcellular location">
    <subcellularLocation>
        <location evidence="1">Membrane</location>
    </subcellularLocation>
</comment>
<organism evidence="7 8">
    <name type="scientific">Cinchona calisaya</name>
    <dbReference type="NCBI Taxonomy" id="153742"/>
    <lineage>
        <taxon>Eukaryota</taxon>
        <taxon>Viridiplantae</taxon>
        <taxon>Streptophyta</taxon>
        <taxon>Embryophyta</taxon>
        <taxon>Tracheophyta</taxon>
        <taxon>Spermatophyta</taxon>
        <taxon>Magnoliopsida</taxon>
        <taxon>eudicotyledons</taxon>
        <taxon>Gunneridae</taxon>
        <taxon>Pentapetalae</taxon>
        <taxon>asterids</taxon>
        <taxon>lamiids</taxon>
        <taxon>Gentianales</taxon>
        <taxon>Rubiaceae</taxon>
        <taxon>Cinchonoideae</taxon>
        <taxon>Cinchoneae</taxon>
        <taxon>Cinchona</taxon>
    </lineage>
</organism>
<feature type="transmembrane region" description="Helical" evidence="6">
    <location>
        <begin position="20"/>
        <end position="45"/>
    </location>
</feature>
<evidence type="ECO:0000256" key="1">
    <source>
        <dbReference type="ARBA" id="ARBA00004370"/>
    </source>
</evidence>
<sequence length="179" mass="19478">MNVVSFMAQQSIGADTSPIIGLILCDACGVASLPGAFVVVAGLILVGIGVGFIFQVSGSLLVFLVNLISSYFPDWAWRLPFEILSVLALLLLVISSLVDETPKYLVERGKLDLAKNVLRRYRDTRKHSVDLELYDLVVLFALFLKYVDAYANLTKVVAIIAAGTIAVNYASFNILNPHS</sequence>
<dbReference type="Proteomes" id="UP001630127">
    <property type="component" value="Unassembled WGS sequence"/>
</dbReference>
<dbReference type="InterPro" id="IPR005828">
    <property type="entry name" value="MFS_sugar_transport-like"/>
</dbReference>
<evidence type="ECO:0000256" key="3">
    <source>
        <dbReference type="ARBA" id="ARBA00022989"/>
    </source>
</evidence>
<dbReference type="Gene3D" id="1.20.1250.20">
    <property type="entry name" value="MFS general substrate transporter like domains"/>
    <property type="match status" value="1"/>
</dbReference>
<feature type="transmembrane region" description="Helical" evidence="6">
    <location>
        <begin position="153"/>
        <end position="175"/>
    </location>
</feature>
<keyword evidence="4 6" id="KW-0472">Membrane</keyword>
<dbReference type="SUPFAM" id="SSF103473">
    <property type="entry name" value="MFS general substrate transporter"/>
    <property type="match status" value="1"/>
</dbReference>
<keyword evidence="2 6" id="KW-0812">Transmembrane</keyword>
<protein>
    <submittedName>
        <fullName evidence="7">Uncharacterized protein</fullName>
    </submittedName>
</protein>
<evidence type="ECO:0000313" key="8">
    <source>
        <dbReference type="Proteomes" id="UP001630127"/>
    </source>
</evidence>
<evidence type="ECO:0000256" key="2">
    <source>
        <dbReference type="ARBA" id="ARBA00022692"/>
    </source>
</evidence>
<reference evidence="7 8" key="1">
    <citation type="submission" date="2024-11" db="EMBL/GenBank/DDBJ databases">
        <title>A near-complete genome assembly of Cinchona calisaya.</title>
        <authorList>
            <person name="Lian D.C."/>
            <person name="Zhao X.W."/>
            <person name="Wei L."/>
        </authorList>
    </citation>
    <scope>NUCLEOTIDE SEQUENCE [LARGE SCALE GENOMIC DNA]</scope>
    <source>
        <tissue evidence="7">Nenye</tissue>
    </source>
</reference>
<evidence type="ECO:0000313" key="7">
    <source>
        <dbReference type="EMBL" id="KAL3504448.1"/>
    </source>
</evidence>